<keyword evidence="3" id="KW-0964">Secreted</keyword>
<gene>
    <name evidence="5" type="ORF">RR48_12062</name>
</gene>
<proteinExistence type="inferred from homology"/>
<dbReference type="GO" id="GO:0005576">
    <property type="term" value="C:extracellular region"/>
    <property type="evidence" value="ECO:0007669"/>
    <property type="project" value="UniProtKB-SubCell"/>
</dbReference>
<evidence type="ECO:0000313" key="5">
    <source>
        <dbReference type="EMBL" id="KPJ18214.1"/>
    </source>
</evidence>
<name>A0A194RLB8_PAPMA</name>
<dbReference type="EMBL" id="KQ460045">
    <property type="protein sequence ID" value="KPJ18214.1"/>
    <property type="molecule type" value="Genomic_DNA"/>
</dbReference>
<evidence type="ECO:0000259" key="4">
    <source>
        <dbReference type="SMART" id="SM00737"/>
    </source>
</evidence>
<dbReference type="SMART" id="SM00737">
    <property type="entry name" value="ML"/>
    <property type="match status" value="1"/>
</dbReference>
<dbReference type="PANTHER" id="PTHR11306">
    <property type="entry name" value="NIEMANN PICK TYPE C2 PROTEIN NPC2-RELATED"/>
    <property type="match status" value="1"/>
</dbReference>
<dbReference type="FunFam" id="2.60.40.770:FF:000001">
    <property type="entry name" value="NPC intracellular cholesterol transporter 2"/>
    <property type="match status" value="1"/>
</dbReference>
<keyword evidence="6" id="KW-1185">Reference proteome</keyword>
<organism evidence="5 6">
    <name type="scientific">Papilio machaon</name>
    <name type="common">Old World swallowtail butterfly</name>
    <dbReference type="NCBI Taxonomy" id="76193"/>
    <lineage>
        <taxon>Eukaryota</taxon>
        <taxon>Metazoa</taxon>
        <taxon>Ecdysozoa</taxon>
        <taxon>Arthropoda</taxon>
        <taxon>Hexapoda</taxon>
        <taxon>Insecta</taxon>
        <taxon>Pterygota</taxon>
        <taxon>Neoptera</taxon>
        <taxon>Endopterygota</taxon>
        <taxon>Lepidoptera</taxon>
        <taxon>Glossata</taxon>
        <taxon>Ditrysia</taxon>
        <taxon>Papilionoidea</taxon>
        <taxon>Papilionidae</taxon>
        <taxon>Papilioninae</taxon>
        <taxon>Papilio</taxon>
    </lineage>
</organism>
<reference evidence="5 6" key="1">
    <citation type="journal article" date="2015" name="Nat. Commun.">
        <title>Outbred genome sequencing and CRISPR/Cas9 gene editing in butterflies.</title>
        <authorList>
            <person name="Li X."/>
            <person name="Fan D."/>
            <person name="Zhang W."/>
            <person name="Liu G."/>
            <person name="Zhang L."/>
            <person name="Zhao L."/>
            <person name="Fang X."/>
            <person name="Chen L."/>
            <person name="Dong Y."/>
            <person name="Chen Y."/>
            <person name="Ding Y."/>
            <person name="Zhao R."/>
            <person name="Feng M."/>
            <person name="Zhu Y."/>
            <person name="Feng Y."/>
            <person name="Jiang X."/>
            <person name="Zhu D."/>
            <person name="Xiang H."/>
            <person name="Feng X."/>
            <person name="Li S."/>
            <person name="Wang J."/>
            <person name="Zhang G."/>
            <person name="Kronforst M.R."/>
            <person name="Wang W."/>
        </authorList>
    </citation>
    <scope>NUCLEOTIDE SEQUENCE [LARGE SCALE GENOMIC DNA]</scope>
    <source>
        <strain evidence="5">Ya'a_city_454_Pm</strain>
        <tissue evidence="5">Whole body</tissue>
    </source>
</reference>
<feature type="domain" description="MD-2-related lipid-recognition" evidence="4">
    <location>
        <begin position="1"/>
        <end position="117"/>
    </location>
</feature>
<dbReference type="Pfam" id="PF02221">
    <property type="entry name" value="E1_DerP2_DerF2"/>
    <property type="match status" value="1"/>
</dbReference>
<dbReference type="InParanoid" id="A0A194RLB8"/>
<evidence type="ECO:0000256" key="1">
    <source>
        <dbReference type="ARBA" id="ARBA00004613"/>
    </source>
</evidence>
<dbReference type="InterPro" id="IPR014756">
    <property type="entry name" value="Ig_E-set"/>
</dbReference>
<protein>
    <submittedName>
        <fullName evidence="5">Ecdysteroid-regulated 16 kDa protein</fullName>
    </submittedName>
</protein>
<accession>A0A194RLB8</accession>
<dbReference type="Proteomes" id="UP000053240">
    <property type="component" value="Unassembled WGS sequence"/>
</dbReference>
<comment type="similarity">
    <text evidence="2">Belongs to the NPC2 family.</text>
</comment>
<dbReference type="PANTHER" id="PTHR11306:SF68">
    <property type="entry name" value="NPC INTRACELLULAR CHOLESTEROL TRANSPORTER 2"/>
    <property type="match status" value="1"/>
</dbReference>
<dbReference type="GO" id="GO:0032934">
    <property type="term" value="F:sterol binding"/>
    <property type="evidence" value="ECO:0007669"/>
    <property type="project" value="InterPro"/>
</dbReference>
<dbReference type="GO" id="GO:0015918">
    <property type="term" value="P:sterol transport"/>
    <property type="evidence" value="ECO:0007669"/>
    <property type="project" value="InterPro"/>
</dbReference>
<dbReference type="Gene3D" id="2.60.40.770">
    <property type="match status" value="1"/>
</dbReference>
<comment type="subcellular location">
    <subcellularLocation>
        <location evidence="1">Secreted</location>
    </subcellularLocation>
</comment>
<dbReference type="SUPFAM" id="SSF81296">
    <property type="entry name" value="E set domains"/>
    <property type="match status" value="1"/>
</dbReference>
<dbReference type="STRING" id="76193.A0A194RLB8"/>
<dbReference type="AlphaFoldDB" id="A0A194RLB8"/>
<dbReference type="InterPro" id="IPR039670">
    <property type="entry name" value="NPC2-like"/>
</dbReference>
<evidence type="ECO:0000256" key="3">
    <source>
        <dbReference type="ARBA" id="ARBA00022525"/>
    </source>
</evidence>
<dbReference type="FunCoup" id="A0A194RLB8">
    <property type="interactions" value="142"/>
</dbReference>
<evidence type="ECO:0000313" key="6">
    <source>
        <dbReference type="Proteomes" id="UP000053240"/>
    </source>
</evidence>
<dbReference type="InterPro" id="IPR003172">
    <property type="entry name" value="ML_dom"/>
</dbReference>
<evidence type="ECO:0000256" key="2">
    <source>
        <dbReference type="ARBA" id="ARBA00006370"/>
    </source>
</evidence>
<sequence length="121" mass="13686">MVEIRPCKKLPCKLKKGTEQFITIEFTPDTDFHDIKNKVSANVFGVNVPFIGVDGNSICSKVFTESDEKAECPLKAGTKYLYKDSFPILSFYPTIAVQVRWALQSSEKEFICFEVPAKIIQ</sequence>